<reference evidence="2" key="1">
    <citation type="journal article" date="2019" name="Int. J. Syst. Evol. Microbiol.">
        <title>The Global Catalogue of Microorganisms (GCM) 10K type strain sequencing project: providing services to taxonomists for standard genome sequencing and annotation.</title>
        <authorList>
            <consortium name="The Broad Institute Genomics Platform"/>
            <consortium name="The Broad Institute Genome Sequencing Center for Infectious Disease"/>
            <person name="Wu L."/>
            <person name="Ma J."/>
        </authorList>
    </citation>
    <scope>NUCLEOTIDE SEQUENCE [LARGE SCALE GENOMIC DNA]</scope>
    <source>
        <strain evidence="2">JCM 19635</strain>
    </source>
</reference>
<proteinExistence type="predicted"/>
<evidence type="ECO:0000313" key="2">
    <source>
        <dbReference type="Proteomes" id="UP001596513"/>
    </source>
</evidence>
<dbReference type="EMBL" id="JBHTEK010000001">
    <property type="protein sequence ID" value="MFC7669211.1"/>
    <property type="molecule type" value="Genomic_DNA"/>
</dbReference>
<organism evidence="1 2">
    <name type="scientific">Hymenobacter humi</name>
    <dbReference type="NCBI Taxonomy" id="1411620"/>
    <lineage>
        <taxon>Bacteria</taxon>
        <taxon>Pseudomonadati</taxon>
        <taxon>Bacteroidota</taxon>
        <taxon>Cytophagia</taxon>
        <taxon>Cytophagales</taxon>
        <taxon>Hymenobacteraceae</taxon>
        <taxon>Hymenobacter</taxon>
    </lineage>
</organism>
<name>A0ABW2U8M2_9BACT</name>
<keyword evidence="2" id="KW-1185">Reference proteome</keyword>
<accession>A0ABW2U8M2</accession>
<evidence type="ECO:0008006" key="3">
    <source>
        <dbReference type="Google" id="ProtNLM"/>
    </source>
</evidence>
<gene>
    <name evidence="1" type="ORF">ACFQT0_19020</name>
</gene>
<comment type="caution">
    <text evidence="1">The sequence shown here is derived from an EMBL/GenBank/DDBJ whole genome shotgun (WGS) entry which is preliminary data.</text>
</comment>
<sequence length="411" mass="47324">MNKEKLERIKSAGKYFIENFDYFKKNGEDLLFEGESEDFDDFDVMHFCFPGENDSRPIDVSYVLDIMDELPSLKIINNGRVKTIRRTCQVVSVRDHDQEHAIRYYHDLKVILPNGTTLDIIEDSFFIGLTATKLGAFDTHWGVMSPYIVLEVDYGNAQNVLSDQDEEALITSYLFEVADSCNVAVSFAEIQFPFGDINEWEAQMEKAKVNGLKGIEVYNAVMSVFISAVQIDEPDLKLLNFYKVLEYFAPIVVNIEANELLRKKLDLYRYQQVDGDYINSIFEIGKTYSNKFRDEDLVRATFDKCFDFVGLFNMLPESIIQRVKKEIKVNKIDSSLDLLKLQTAINMVARAIYATRNQVVHSKSNFDVNGSECPSKDIVQLNVFMKKAASQAIRWYNRLPEHLKREVVSRG</sequence>
<protein>
    <recommendedName>
        <fullName evidence="3">Apea-like HEPN domain-containing protein</fullName>
    </recommendedName>
</protein>
<dbReference type="RefSeq" id="WP_380204723.1">
    <property type="nucleotide sequence ID" value="NZ_JBHTEK010000001.1"/>
</dbReference>
<evidence type="ECO:0000313" key="1">
    <source>
        <dbReference type="EMBL" id="MFC7669211.1"/>
    </source>
</evidence>
<dbReference type="Proteomes" id="UP001596513">
    <property type="component" value="Unassembled WGS sequence"/>
</dbReference>